<reference evidence="3" key="1">
    <citation type="submission" date="2023-05" db="EMBL/GenBank/DDBJ databases">
        <authorList>
            <person name="Huff M."/>
        </authorList>
    </citation>
    <scope>NUCLEOTIDE SEQUENCE</scope>
</reference>
<name>A0AAD2A637_9LAMI</name>
<evidence type="ECO:0000259" key="2">
    <source>
        <dbReference type="PROSITE" id="PS51222"/>
    </source>
</evidence>
<dbReference type="SMART" id="SM00612">
    <property type="entry name" value="Kelch"/>
    <property type="match status" value="6"/>
</dbReference>
<dbReference type="Pfam" id="PF01344">
    <property type="entry name" value="Kelch_1"/>
    <property type="match status" value="1"/>
</dbReference>
<keyword evidence="4" id="KW-1185">Reference proteome</keyword>
<dbReference type="Proteomes" id="UP000834106">
    <property type="component" value="Chromosome 19"/>
</dbReference>
<dbReference type="InterPro" id="IPR013989">
    <property type="entry name" value="Dev_and_cell_death_domain"/>
</dbReference>
<dbReference type="InterPro" id="IPR006652">
    <property type="entry name" value="Kelch_1"/>
</dbReference>
<dbReference type="PANTHER" id="PTHR46034">
    <property type="match status" value="1"/>
</dbReference>
<dbReference type="Pfam" id="PF10539">
    <property type="entry name" value="Dev_Cell_Death"/>
    <property type="match status" value="1"/>
</dbReference>
<dbReference type="Gene3D" id="2.120.10.80">
    <property type="entry name" value="Kelch-type beta propeller"/>
    <property type="match status" value="2"/>
</dbReference>
<protein>
    <recommendedName>
        <fullName evidence="2">DCD domain-containing protein</fullName>
    </recommendedName>
</protein>
<evidence type="ECO:0000313" key="4">
    <source>
        <dbReference type="Proteomes" id="UP000834106"/>
    </source>
</evidence>
<dbReference type="AlphaFoldDB" id="A0AAD2A637"/>
<feature type="region of interest" description="Disordered" evidence="1">
    <location>
        <begin position="231"/>
        <end position="250"/>
    </location>
</feature>
<dbReference type="PANTHER" id="PTHR46034:SF7">
    <property type="entry name" value="INFLUENZA VIRUS NS1A-BINDING PROTEIN"/>
    <property type="match status" value="1"/>
</dbReference>
<sequence>MLTCAEVLCLFWVGHRLCPFSIFDFALCLSTVRSQPSTNFLHTEMGAGRKTQTFALNEASPLFASKAFYAASARNLRKSELGGVIFGCNRRTFRECLSKQLFGLPAQHFAYVQNIEPGLPLFLFNYSDRTIHGIFEAASCGRLNIDPYAWTSYGSEKTPYPAQVQIRMRIQCKALSELQFKLIIIDNYYNQNHFWFELDHAQASKLLSVLSSLAVVPSTSIPQNPENWTATLQSFPSNDNREKSGTSYPPSSIDNFAISYDTVGSVGAIDDSLCLDGKTPFPEAALQNQMTDFGQKEFISMKLKELAPNCGNSDEVMVGNAVESALADDVWGLETSEKTPVTLEEGNDGSSHDLSDYTAVITQLCEEIKDLKAFKKEQTQKTKSLEKKLVGAEEEICRLEIRCMALESGSSRSKTQAEAAAVSFDEIHLNLDELIFLVGGYDGVSWTSALDSYSPSHDMVKSLKPMSALRSYAAVAKLNGELYVLGGGNGTLWYDTVESYNTSNDQWTVCPPLNERKGNLASAALDGKIFAVGGGNGVESFSNVEMFDSDVGRWISTRSMLQKRFSLAAAEYNGAIYAVGGYDGKYYLKSAERFDPREHSWTRIASMEAPRGCHSMVVINEKLYAIGGYDGNEMVPSVEIYDPRLEKWITGEPMNQARGFSAAAVLNGSIYVIGGIDTGGCSVDNIECYLEGRGWQETNLKAVGKRSFASAIVLGEV</sequence>
<dbReference type="SUPFAM" id="SSF117281">
    <property type="entry name" value="Kelch motif"/>
    <property type="match status" value="1"/>
</dbReference>
<dbReference type="SUPFAM" id="SSF50965">
    <property type="entry name" value="Galactose oxidase, central domain"/>
    <property type="match status" value="1"/>
</dbReference>
<dbReference type="GO" id="GO:0034976">
    <property type="term" value="P:response to endoplasmic reticulum stress"/>
    <property type="evidence" value="ECO:0007669"/>
    <property type="project" value="InterPro"/>
</dbReference>
<organism evidence="3 4">
    <name type="scientific">Fraxinus pennsylvanica</name>
    <dbReference type="NCBI Taxonomy" id="56036"/>
    <lineage>
        <taxon>Eukaryota</taxon>
        <taxon>Viridiplantae</taxon>
        <taxon>Streptophyta</taxon>
        <taxon>Embryophyta</taxon>
        <taxon>Tracheophyta</taxon>
        <taxon>Spermatophyta</taxon>
        <taxon>Magnoliopsida</taxon>
        <taxon>eudicotyledons</taxon>
        <taxon>Gunneridae</taxon>
        <taxon>Pentapetalae</taxon>
        <taxon>asterids</taxon>
        <taxon>lamiids</taxon>
        <taxon>Lamiales</taxon>
        <taxon>Oleaceae</taxon>
        <taxon>Oleeae</taxon>
        <taxon>Fraxinus</taxon>
    </lineage>
</organism>
<dbReference type="PROSITE" id="PS51222">
    <property type="entry name" value="DCD"/>
    <property type="match status" value="1"/>
</dbReference>
<feature type="domain" description="DCD" evidence="2">
    <location>
        <begin position="79"/>
        <end position="212"/>
    </location>
</feature>
<evidence type="ECO:0000256" key="1">
    <source>
        <dbReference type="SAM" id="MobiDB-lite"/>
    </source>
</evidence>
<dbReference type="SMART" id="SM00767">
    <property type="entry name" value="DCD"/>
    <property type="match status" value="1"/>
</dbReference>
<gene>
    <name evidence="3" type="ORF">FPE_LOCUS29784</name>
</gene>
<evidence type="ECO:0000313" key="3">
    <source>
        <dbReference type="EMBL" id="CAI9782354.1"/>
    </source>
</evidence>
<dbReference type="InterPro" id="IPR044832">
    <property type="entry name" value="NRP-like"/>
</dbReference>
<accession>A0AAD2A637</accession>
<dbReference type="InterPro" id="IPR011043">
    <property type="entry name" value="Gal_Oxase/kelch_b-propeller"/>
</dbReference>
<dbReference type="Pfam" id="PF24681">
    <property type="entry name" value="Kelch_KLHDC2_KLHL20_DRC7"/>
    <property type="match status" value="1"/>
</dbReference>
<dbReference type="InterPro" id="IPR015915">
    <property type="entry name" value="Kelch-typ_b-propeller"/>
</dbReference>
<proteinExistence type="predicted"/>
<dbReference type="EMBL" id="OU503054">
    <property type="protein sequence ID" value="CAI9782354.1"/>
    <property type="molecule type" value="Genomic_DNA"/>
</dbReference>